<accession>A0AAQ3NJQ4</accession>
<sequence length="115" mass="13032">MRGNLSPDKPCKKIFLASSSSGISDSEINPLGTMALLHFCHCTNIFAAFSTSIDRAIKNLISVWSPYPYKMYIILGITERVKRKMKIDLKKMTVLENFMQEHSLKIDFSVLKNSS</sequence>
<dbReference type="Proteomes" id="UP001374535">
    <property type="component" value="Chromosome 5"/>
</dbReference>
<dbReference type="EMBL" id="CP144696">
    <property type="protein sequence ID" value="WVZ09368.1"/>
    <property type="molecule type" value="Genomic_DNA"/>
</dbReference>
<dbReference type="AlphaFoldDB" id="A0AAQ3NJQ4"/>
<protein>
    <submittedName>
        <fullName evidence="1">Uncharacterized protein</fullName>
    </submittedName>
</protein>
<reference evidence="1 2" key="1">
    <citation type="journal article" date="2023" name="Life. Sci Alliance">
        <title>Evolutionary insights into 3D genome organization and epigenetic landscape of Vigna mungo.</title>
        <authorList>
            <person name="Junaid A."/>
            <person name="Singh B."/>
            <person name="Bhatia S."/>
        </authorList>
    </citation>
    <scope>NUCLEOTIDE SEQUENCE [LARGE SCALE GENOMIC DNA]</scope>
    <source>
        <strain evidence="1">Urdbean</strain>
    </source>
</reference>
<evidence type="ECO:0000313" key="1">
    <source>
        <dbReference type="EMBL" id="WVZ09368.1"/>
    </source>
</evidence>
<name>A0AAQ3NJQ4_VIGMU</name>
<proteinExistence type="predicted"/>
<keyword evidence="2" id="KW-1185">Reference proteome</keyword>
<gene>
    <name evidence="1" type="ORF">V8G54_013898</name>
</gene>
<organism evidence="1 2">
    <name type="scientific">Vigna mungo</name>
    <name type="common">Black gram</name>
    <name type="synonym">Phaseolus mungo</name>
    <dbReference type="NCBI Taxonomy" id="3915"/>
    <lineage>
        <taxon>Eukaryota</taxon>
        <taxon>Viridiplantae</taxon>
        <taxon>Streptophyta</taxon>
        <taxon>Embryophyta</taxon>
        <taxon>Tracheophyta</taxon>
        <taxon>Spermatophyta</taxon>
        <taxon>Magnoliopsida</taxon>
        <taxon>eudicotyledons</taxon>
        <taxon>Gunneridae</taxon>
        <taxon>Pentapetalae</taxon>
        <taxon>rosids</taxon>
        <taxon>fabids</taxon>
        <taxon>Fabales</taxon>
        <taxon>Fabaceae</taxon>
        <taxon>Papilionoideae</taxon>
        <taxon>50 kb inversion clade</taxon>
        <taxon>NPAAA clade</taxon>
        <taxon>indigoferoid/millettioid clade</taxon>
        <taxon>Phaseoleae</taxon>
        <taxon>Vigna</taxon>
    </lineage>
</organism>
<evidence type="ECO:0000313" key="2">
    <source>
        <dbReference type="Proteomes" id="UP001374535"/>
    </source>
</evidence>